<reference evidence="11 12" key="1">
    <citation type="journal article" date="2022" name="Environ. Microbiol. Rep.">
        <title>Eco-phylogenetic analyses reveal divergent evolution of vitamin B12 metabolism in the marine bacterial family 'Psychromonadaceae'.</title>
        <authorList>
            <person name="Jin X."/>
            <person name="Yang Y."/>
            <person name="Cao H."/>
            <person name="Gao B."/>
            <person name="Zhao Z."/>
        </authorList>
    </citation>
    <scope>NUCLEOTIDE SEQUENCE [LARGE SCALE GENOMIC DNA]</scope>
    <source>
        <strain evidence="11 12">MKS20</strain>
    </source>
</reference>
<evidence type="ECO:0000259" key="10">
    <source>
        <dbReference type="Pfam" id="PF13098"/>
    </source>
</evidence>
<dbReference type="CDD" id="cd03020">
    <property type="entry name" value="DsbA_DsbC_DsbG"/>
    <property type="match status" value="1"/>
</dbReference>
<keyword evidence="3 7" id="KW-0732">Signal</keyword>
<name>A0ABS8W9K7_9GAMM</name>
<dbReference type="GO" id="GO:0003756">
    <property type="term" value="F:protein disulfide isomerase activity"/>
    <property type="evidence" value="ECO:0007669"/>
    <property type="project" value="UniProtKB-EC"/>
</dbReference>
<evidence type="ECO:0000313" key="12">
    <source>
        <dbReference type="Proteomes" id="UP001201273"/>
    </source>
</evidence>
<evidence type="ECO:0000256" key="1">
    <source>
        <dbReference type="ARBA" id="ARBA00004418"/>
    </source>
</evidence>
<feature type="coiled-coil region" evidence="8">
    <location>
        <begin position="28"/>
        <end position="76"/>
    </location>
</feature>
<keyword evidence="11" id="KW-0413">Isomerase</keyword>
<feature type="chain" id="PRO_5044972985" description="Thiol:disulfide interchange protein" evidence="7">
    <location>
        <begin position="22"/>
        <end position="311"/>
    </location>
</feature>
<organism evidence="11 12">
    <name type="scientific">Motilimonas cestriensis</name>
    <dbReference type="NCBI Taxonomy" id="2742685"/>
    <lineage>
        <taxon>Bacteria</taxon>
        <taxon>Pseudomonadati</taxon>
        <taxon>Pseudomonadota</taxon>
        <taxon>Gammaproteobacteria</taxon>
        <taxon>Alteromonadales</taxon>
        <taxon>Alteromonadales genera incertae sedis</taxon>
        <taxon>Motilimonas</taxon>
    </lineage>
</organism>
<feature type="signal peptide" evidence="7">
    <location>
        <begin position="1"/>
        <end position="21"/>
    </location>
</feature>
<dbReference type="Gene3D" id="3.40.30.10">
    <property type="entry name" value="Glutaredoxin"/>
    <property type="match status" value="1"/>
</dbReference>
<comment type="caution">
    <text evidence="11">The sequence shown here is derived from an EMBL/GenBank/DDBJ whole genome shotgun (WGS) entry which is preliminary data.</text>
</comment>
<sequence length="311" mass="34714">MWKKTLIAVALIGGLNAHVMAETTDGQTKALQAQLSSAEQRVAQLEQALNEQNQKNSDLTTELRALKAEHPDLEAAREQSQHFEMIREQLATIEVKPFSLERSIIPSMYEVKTDRGVIYSNPTGRYLLFGNLFEVVNTEVTNLTEQSLAKLRAEQLKAFEKDMIVYPAKDEKFVVTVFTDTDCGYCQKLHHEMADYNKAGITIRYLAFPRGGERSQTYRDMVSIWCSEDQRASMNAAKNREDIPAKTCDNNVLKQYELGGMFGVNGTPAMVLSDGTMQPGYVPADRLSALLEQMAAKELANAATETTTATQ</sequence>
<dbReference type="InterPro" id="IPR051470">
    <property type="entry name" value="Thiol:disulfide_interchange"/>
</dbReference>
<evidence type="ECO:0000256" key="5">
    <source>
        <dbReference type="ARBA" id="ARBA00023157"/>
    </source>
</evidence>
<dbReference type="Pfam" id="PF10411">
    <property type="entry name" value="DsbC_N"/>
    <property type="match status" value="1"/>
</dbReference>
<keyword evidence="8" id="KW-0175">Coiled coil</keyword>
<accession>A0ABS8W9K7</accession>
<feature type="domain" description="Disulphide bond isomerase DsbC/G N-terminal" evidence="9">
    <location>
        <begin position="79"/>
        <end position="145"/>
    </location>
</feature>
<evidence type="ECO:0000256" key="3">
    <source>
        <dbReference type="ARBA" id="ARBA00022729"/>
    </source>
</evidence>
<dbReference type="RefSeq" id="WP_232801892.1">
    <property type="nucleotide sequence ID" value="NZ_CP170335.1"/>
</dbReference>
<evidence type="ECO:0000256" key="8">
    <source>
        <dbReference type="SAM" id="Coils"/>
    </source>
</evidence>
<dbReference type="InterPro" id="IPR033954">
    <property type="entry name" value="DiS-bond_Isoase_DsbC/G"/>
</dbReference>
<dbReference type="SUPFAM" id="SSF52833">
    <property type="entry name" value="Thioredoxin-like"/>
    <property type="match status" value="1"/>
</dbReference>
<dbReference type="PANTHER" id="PTHR35272:SF3">
    <property type="entry name" value="THIOL:DISULFIDE INTERCHANGE PROTEIN DSBC"/>
    <property type="match status" value="1"/>
</dbReference>
<protein>
    <recommendedName>
        <fullName evidence="7">Thiol:disulfide interchange protein</fullName>
    </recommendedName>
</protein>
<dbReference type="InterPro" id="IPR036249">
    <property type="entry name" value="Thioredoxin-like_sf"/>
</dbReference>
<dbReference type="InterPro" id="IPR018950">
    <property type="entry name" value="DiS-bond_isomerase_DsbC/G_N"/>
</dbReference>
<evidence type="ECO:0000256" key="7">
    <source>
        <dbReference type="RuleBase" id="RU364038"/>
    </source>
</evidence>
<comment type="similarity">
    <text evidence="2 7">Belongs to the thioredoxin family. DsbC subfamily.</text>
</comment>
<dbReference type="Pfam" id="PF13098">
    <property type="entry name" value="Thioredoxin_2"/>
    <property type="match status" value="1"/>
</dbReference>
<dbReference type="InterPro" id="IPR009094">
    <property type="entry name" value="DiS-bond_isomerase_DsbC/G_N_sf"/>
</dbReference>
<evidence type="ECO:0000313" key="11">
    <source>
        <dbReference type="EMBL" id="MCE2594484.1"/>
    </source>
</evidence>
<keyword evidence="4 7" id="KW-0574">Periplasm</keyword>
<dbReference type="InterPro" id="IPR012336">
    <property type="entry name" value="Thioredoxin-like_fold"/>
</dbReference>
<evidence type="ECO:0000256" key="2">
    <source>
        <dbReference type="ARBA" id="ARBA00009813"/>
    </source>
</evidence>
<dbReference type="Proteomes" id="UP001201273">
    <property type="component" value="Unassembled WGS sequence"/>
</dbReference>
<dbReference type="EMBL" id="JAIMJA010000005">
    <property type="protein sequence ID" value="MCE2594484.1"/>
    <property type="molecule type" value="Genomic_DNA"/>
</dbReference>
<keyword evidence="6 7" id="KW-0676">Redox-active center</keyword>
<dbReference type="NCBIfam" id="NF008129">
    <property type="entry name" value="PRK10877.1"/>
    <property type="match status" value="1"/>
</dbReference>
<gene>
    <name evidence="11" type="primary">dsbC</name>
    <name evidence="11" type="ORF">K6Y31_06625</name>
</gene>
<keyword evidence="12" id="KW-1185">Reference proteome</keyword>
<feature type="domain" description="Thioredoxin-like fold" evidence="10">
    <location>
        <begin position="168"/>
        <end position="291"/>
    </location>
</feature>
<keyword evidence="5" id="KW-1015">Disulfide bond</keyword>
<dbReference type="SUPFAM" id="SSF54423">
    <property type="entry name" value="DsbC/DsbG N-terminal domain-like"/>
    <property type="match status" value="1"/>
</dbReference>
<proteinExistence type="inferred from homology"/>
<evidence type="ECO:0000256" key="6">
    <source>
        <dbReference type="ARBA" id="ARBA00023284"/>
    </source>
</evidence>
<evidence type="ECO:0000259" key="9">
    <source>
        <dbReference type="Pfam" id="PF10411"/>
    </source>
</evidence>
<dbReference type="Gene3D" id="3.10.450.70">
    <property type="entry name" value="Disulphide bond isomerase, DsbC/G, N-terminal"/>
    <property type="match status" value="1"/>
</dbReference>
<comment type="subcellular location">
    <subcellularLocation>
        <location evidence="1 7">Periplasm</location>
    </subcellularLocation>
</comment>
<evidence type="ECO:0000256" key="4">
    <source>
        <dbReference type="ARBA" id="ARBA00022764"/>
    </source>
</evidence>
<comment type="function">
    <text evidence="7">Required for disulfide bond formation in some periplasmic proteins. Acts by transferring its disulfide bond to other proteins and is reduced in the process.</text>
</comment>
<dbReference type="PANTHER" id="PTHR35272">
    <property type="entry name" value="THIOL:DISULFIDE INTERCHANGE PROTEIN DSBC-RELATED"/>
    <property type="match status" value="1"/>
</dbReference>